<evidence type="ECO:0000256" key="1">
    <source>
        <dbReference type="ARBA" id="ARBA00007387"/>
    </source>
</evidence>
<keyword evidence="8" id="KW-1185">Reference proteome</keyword>
<sequence length="445" mass="48610">MASLSGILHRPLSAATAVVVAAVSSDLSDIFSHPKSTDSAFFHPLPKESSSGSAESLDSSWVPRISFSNLSFMSSTQNPVREFTDPPSSLSSVVRPKSLFTSSSWPSASPHPLPNLHQYTNLSRTQAIRIISTNPSSPSSSSSEEVSYRWHLPDPGNQGESGRLDCPTIRSQTVVVLLGWLGAKQKHLKKYADWYTSRGFHVVTFTLPMADILSYKVGEKAERDIAMLARHLTDCVGEDHGKNLIFHTFSNTGWMMYGVILENFQKQDPSLMEKIKCCVVDSAPVAAPDPQVWASGFSAAILKKQSSSSKATAAPGKSGSSPEPSVDDPPFLAEVVLLEILERVFKVVLNLPPVNRRLADVFEVLSSRQPRCPQLYVYSSSDRVIPASSVESFMEAQKKAGHEVRAHNFVSSPHVDHFRTHPSLYTSHLTAFLDDCVLTSAVPSS</sequence>
<dbReference type="PANTHER" id="PTHR12265:SF30">
    <property type="entry name" value="TRANSMEMBRANE PROTEIN 53"/>
    <property type="match status" value="1"/>
</dbReference>
<dbReference type="AlphaFoldDB" id="A0A7I8LMS7"/>
<dbReference type="Pfam" id="PF05705">
    <property type="entry name" value="DUF829"/>
    <property type="match status" value="1"/>
</dbReference>
<evidence type="ECO:0000256" key="3">
    <source>
        <dbReference type="ARBA" id="ARBA00022989"/>
    </source>
</evidence>
<protein>
    <submittedName>
        <fullName evidence="7">Uncharacterized protein</fullName>
    </submittedName>
</protein>
<gene>
    <name evidence="7" type="ORF">SI8410_18021303</name>
</gene>
<dbReference type="InterPro" id="IPR008547">
    <property type="entry name" value="DUF829_TMEM53"/>
</dbReference>
<evidence type="ECO:0000313" key="8">
    <source>
        <dbReference type="Proteomes" id="UP000663760"/>
    </source>
</evidence>
<dbReference type="OrthoDB" id="77878at2759"/>
<keyword evidence="2" id="KW-0812">Transmembrane</keyword>
<dbReference type="PANTHER" id="PTHR12265">
    <property type="entry name" value="TRANSMEMBRANE PROTEIN 53"/>
    <property type="match status" value="1"/>
</dbReference>
<dbReference type="EMBL" id="LR746281">
    <property type="protein sequence ID" value="CAA7410625.1"/>
    <property type="molecule type" value="Genomic_DNA"/>
</dbReference>
<name>A0A7I8LMS7_SPIIN</name>
<evidence type="ECO:0000256" key="4">
    <source>
        <dbReference type="ARBA" id="ARBA00023136"/>
    </source>
</evidence>
<reference evidence="7" key="1">
    <citation type="submission" date="2020-02" db="EMBL/GenBank/DDBJ databases">
        <authorList>
            <person name="Scholz U."/>
            <person name="Mascher M."/>
            <person name="Fiebig A."/>
        </authorList>
    </citation>
    <scope>NUCLEOTIDE SEQUENCE</scope>
</reference>
<dbReference type="GO" id="GO:0005640">
    <property type="term" value="C:nuclear outer membrane"/>
    <property type="evidence" value="ECO:0007669"/>
    <property type="project" value="UniProtKB-SubCell"/>
</dbReference>
<organism evidence="7 8">
    <name type="scientific">Spirodela intermedia</name>
    <name type="common">Intermediate duckweed</name>
    <dbReference type="NCBI Taxonomy" id="51605"/>
    <lineage>
        <taxon>Eukaryota</taxon>
        <taxon>Viridiplantae</taxon>
        <taxon>Streptophyta</taxon>
        <taxon>Embryophyta</taxon>
        <taxon>Tracheophyta</taxon>
        <taxon>Spermatophyta</taxon>
        <taxon>Magnoliopsida</taxon>
        <taxon>Liliopsida</taxon>
        <taxon>Araceae</taxon>
        <taxon>Lemnoideae</taxon>
        <taxon>Spirodela</taxon>
    </lineage>
</organism>
<dbReference type="Proteomes" id="UP000663760">
    <property type="component" value="Chromosome 18"/>
</dbReference>
<comment type="subcellular location">
    <subcellularLocation>
        <location evidence="6">Nucleus outer membrane</location>
        <topology evidence="6">Single-pass membrane protein</topology>
    </subcellularLocation>
</comment>
<keyword evidence="5" id="KW-0539">Nucleus</keyword>
<comment type="similarity">
    <text evidence="1">Belongs to the TMEM53 family.</text>
</comment>
<proteinExistence type="inferred from homology"/>
<dbReference type="Gene3D" id="3.40.50.1820">
    <property type="entry name" value="alpha/beta hydrolase"/>
    <property type="match status" value="1"/>
</dbReference>
<keyword evidence="3" id="KW-1133">Transmembrane helix</keyword>
<evidence type="ECO:0000313" key="7">
    <source>
        <dbReference type="EMBL" id="CAA7410625.1"/>
    </source>
</evidence>
<keyword evidence="4" id="KW-0472">Membrane</keyword>
<evidence type="ECO:0000256" key="2">
    <source>
        <dbReference type="ARBA" id="ARBA00022692"/>
    </source>
</evidence>
<dbReference type="InterPro" id="IPR029058">
    <property type="entry name" value="AB_hydrolase_fold"/>
</dbReference>
<accession>A0A7I8LMS7</accession>
<evidence type="ECO:0000256" key="6">
    <source>
        <dbReference type="ARBA" id="ARBA00034303"/>
    </source>
</evidence>
<evidence type="ECO:0000256" key="5">
    <source>
        <dbReference type="ARBA" id="ARBA00023242"/>
    </source>
</evidence>
<dbReference type="SUPFAM" id="SSF53474">
    <property type="entry name" value="alpha/beta-Hydrolases"/>
    <property type="match status" value="1"/>
</dbReference>